<dbReference type="EMBL" id="LANP01000034">
    <property type="protein sequence ID" value="KJV54859.1"/>
    <property type="molecule type" value="Genomic_DNA"/>
</dbReference>
<protein>
    <submittedName>
        <fullName evidence="1">Putative conjugative transfer protein TraC</fullName>
    </submittedName>
</protein>
<comment type="caution">
    <text evidence="1">The sequence shown here is derived from an EMBL/GenBank/DDBJ whole genome shotgun (WGS) entry which is preliminary data.</text>
</comment>
<proteinExistence type="predicted"/>
<evidence type="ECO:0000313" key="1">
    <source>
        <dbReference type="EMBL" id="KJV54859.1"/>
    </source>
</evidence>
<dbReference type="OrthoDB" id="7167455at2"/>
<name>A0A0F3MJU2_9RICK</name>
<reference evidence="1 2" key="1">
    <citation type="submission" date="2015-02" db="EMBL/GenBank/DDBJ databases">
        <title>Genome Sequencing of Rickettsiales.</title>
        <authorList>
            <person name="Daugherty S.C."/>
            <person name="Su Q."/>
            <person name="Abolude K."/>
            <person name="Beier-Sexton M."/>
            <person name="Carlyon J.A."/>
            <person name="Carter R."/>
            <person name="Day N.P."/>
            <person name="Dumler S.J."/>
            <person name="Dyachenko V."/>
            <person name="Godinez A."/>
            <person name="Kurtti T.J."/>
            <person name="Lichay M."/>
            <person name="Mullins K.E."/>
            <person name="Ott S."/>
            <person name="Pappas-Brown V."/>
            <person name="Paris D.H."/>
            <person name="Patel P."/>
            <person name="Richards A.L."/>
            <person name="Sadzewicz L."/>
            <person name="Sears K."/>
            <person name="Seidman D."/>
            <person name="Sengamalay N."/>
            <person name="Stenos J."/>
            <person name="Tallon L.J."/>
            <person name="Vincent G."/>
            <person name="Fraser C.M."/>
            <person name="Munderloh U."/>
            <person name="Dunning-Hotopp J.C."/>
        </authorList>
    </citation>
    <scope>NUCLEOTIDE SEQUENCE [LARGE SCALE GENOMIC DNA]</scope>
    <source>
        <strain evidence="1 2">Fuller</strain>
    </source>
</reference>
<dbReference type="PATRIC" id="fig|1359168.3.peg.852"/>
<dbReference type="Proteomes" id="UP000033616">
    <property type="component" value="Unassembled WGS sequence"/>
</dbReference>
<sequence>MRANPKLAGFVDEDWKLLQSIYSNPPYYSEVAMYSPNVSGVIGRLMIDPFTLLLTSTNAKDYQVIEDHMAMGVSESINDILQERGIIQ</sequence>
<dbReference type="STRING" id="1359168.OCHUTO_1049"/>
<evidence type="ECO:0000313" key="2">
    <source>
        <dbReference type="Proteomes" id="UP000033616"/>
    </source>
</evidence>
<keyword evidence="2" id="KW-1185">Reference proteome</keyword>
<organism evidence="1 2">
    <name type="scientific">Orientia chuto str. Dubai</name>
    <dbReference type="NCBI Taxonomy" id="1359168"/>
    <lineage>
        <taxon>Bacteria</taxon>
        <taxon>Pseudomonadati</taxon>
        <taxon>Pseudomonadota</taxon>
        <taxon>Alphaproteobacteria</taxon>
        <taxon>Rickettsiales</taxon>
        <taxon>Rickettsiaceae</taxon>
        <taxon>Rickettsieae</taxon>
        <taxon>Orientia</taxon>
    </lineage>
</organism>
<accession>A0A0F3MJU2</accession>
<gene>
    <name evidence="1" type="ORF">OCHUTO_1049</name>
</gene>
<dbReference type="AlphaFoldDB" id="A0A0F3MJU2"/>